<keyword evidence="3 13" id="KW-0004">4Fe-4S</keyword>
<feature type="domain" description="ThiC-associated" evidence="14">
    <location>
        <begin position="15"/>
        <end position="86"/>
    </location>
</feature>
<dbReference type="SFLD" id="SFLDS00113">
    <property type="entry name" value="Radical_SAM_Phosphomethylpyrim"/>
    <property type="match status" value="1"/>
</dbReference>
<sequence length="604" mass="66447">MNAEALSANGISTTPLSASRKIYASSPLATDIRVPFREIAIDDPNAPAFRVYDTSGPYTDPAIAIDLKRGLPRLRGNWIAERGDAEPYAGRAIRPEDDGHVSPERAVAHFPLAHQPLRGRAGRPVTQLDYARAGIITKEMIFVAERENLGRQQMLEGAEARLADGNSFGAAIPPFITPEFVRDEIARGRAIIPANINHPEIEPMVIGRNFLVKINANIGNSAVSSSVEEEVEKLVWAIRWGADTVMDLSTGRNIHATREWIIRNSPVPIGTVPIYQALEKVNGNPAKLDWDVFSDTLIEQCEQGVDYFTIHAGVRLAHVPLTARRVTGIVSRGGSIMAGWCLAHHRESFLYERFGDICDIMARYDVSFSLGDGLRPGSIADANDAAQFAELETLGELTRIAWDKGCQVMIEGPGHVPMHKIKENMDKQLRECGEAPFYTLGPLTTDIAPGYDHITSAIGAGMIGWFGTAMLCYVTPKEHLGLPNRDDVKTGIITYKIAAHAADLAKGHPAAQLRDDALSKARFEFRWQDQFNLSLDPDTARSFHDETLPKEAHKTAHFCSMCGPKFCSMKITQDIRDMAAREGGMAEKSREFLDQGGKVYVPLD</sequence>
<dbReference type="Gene3D" id="3.20.20.540">
    <property type="entry name" value="Radical SAM ThiC family, central domain"/>
    <property type="match status" value="1"/>
</dbReference>
<dbReference type="Pfam" id="PF13667">
    <property type="entry name" value="ThiC-associated"/>
    <property type="match status" value="1"/>
</dbReference>
<comment type="similarity">
    <text evidence="12 13">Belongs to the ThiC family.</text>
</comment>
<evidence type="ECO:0000256" key="10">
    <source>
        <dbReference type="ARBA" id="ARBA00023239"/>
    </source>
</evidence>
<keyword evidence="8 13" id="KW-0408">Iron</keyword>
<evidence type="ECO:0000256" key="13">
    <source>
        <dbReference type="HAMAP-Rule" id="MF_00089"/>
    </source>
</evidence>
<dbReference type="FunFam" id="3.20.20.540:FF:000001">
    <property type="entry name" value="Phosphomethylpyrimidine synthase"/>
    <property type="match status" value="1"/>
</dbReference>
<dbReference type="GO" id="GO:0009229">
    <property type="term" value="P:thiamine diphosphate biosynthetic process"/>
    <property type="evidence" value="ECO:0007669"/>
    <property type="project" value="UniProtKB-UniRule"/>
</dbReference>
<feature type="binding site" evidence="13">
    <location>
        <position position="438"/>
    </location>
    <ligand>
        <name>substrate</name>
    </ligand>
</feature>
<dbReference type="NCBIfam" id="NF009895">
    <property type="entry name" value="PRK13352.1"/>
    <property type="match status" value="1"/>
</dbReference>
<evidence type="ECO:0000256" key="9">
    <source>
        <dbReference type="ARBA" id="ARBA00023014"/>
    </source>
</evidence>
<evidence type="ECO:0000256" key="7">
    <source>
        <dbReference type="ARBA" id="ARBA00022977"/>
    </source>
</evidence>
<evidence type="ECO:0000259" key="14">
    <source>
        <dbReference type="Pfam" id="PF13667"/>
    </source>
</evidence>
<evidence type="ECO:0000256" key="5">
    <source>
        <dbReference type="ARBA" id="ARBA00022723"/>
    </source>
</evidence>
<feature type="binding site" evidence="13">
    <location>
        <begin position="372"/>
        <end position="375"/>
    </location>
    <ligand>
        <name>substrate</name>
    </ligand>
</feature>
<dbReference type="RefSeq" id="WP_343030841.1">
    <property type="nucleotide sequence ID" value="NZ_WQRF01000001.1"/>
</dbReference>
<comment type="cofactor">
    <cofactor evidence="13">
        <name>[4Fe-4S] cluster</name>
        <dbReference type="ChEBI" id="CHEBI:49883"/>
    </cofactor>
    <text evidence="13">Binds 1 [4Fe-4S] cluster per subunit. The cluster is coordinated with 3 cysteines and an exchangeable S-adenosyl-L-methionine.</text>
</comment>
<evidence type="ECO:0000256" key="2">
    <source>
        <dbReference type="ARBA" id="ARBA00004948"/>
    </source>
</evidence>
<dbReference type="InterPro" id="IPR037509">
    <property type="entry name" value="ThiC"/>
</dbReference>
<dbReference type="InterPro" id="IPR025747">
    <property type="entry name" value="ThiC-associated_dom"/>
</dbReference>
<evidence type="ECO:0000256" key="3">
    <source>
        <dbReference type="ARBA" id="ARBA00022485"/>
    </source>
</evidence>
<comment type="subunit">
    <text evidence="13">Homodimer.</text>
</comment>
<dbReference type="Pfam" id="PF01964">
    <property type="entry name" value="ThiC_Rad_SAM"/>
    <property type="match status" value="1"/>
</dbReference>
<dbReference type="SFLD" id="SFLDG01114">
    <property type="entry name" value="phosphomethylpyrimidine_syntha"/>
    <property type="match status" value="1"/>
</dbReference>
<dbReference type="Proteomes" id="UP000438106">
    <property type="component" value="Unassembled WGS sequence"/>
</dbReference>
<dbReference type="NCBIfam" id="NF006763">
    <property type="entry name" value="PRK09284.1"/>
    <property type="match status" value="1"/>
</dbReference>
<evidence type="ECO:0000256" key="12">
    <source>
        <dbReference type="ARBA" id="ARBA00061546"/>
    </source>
</evidence>
<proteinExistence type="inferred from homology"/>
<gene>
    <name evidence="13 15" type="primary">thiC</name>
    <name evidence="15" type="ORF">GO014_05085</name>
</gene>
<accession>A0A7X3FPV7</accession>
<dbReference type="GO" id="GO:0070284">
    <property type="term" value="F:phosphomethylpyrimidine synthase activity"/>
    <property type="evidence" value="ECO:0007669"/>
    <property type="project" value="UniProtKB-EC"/>
</dbReference>
<keyword evidence="16" id="KW-1185">Reference proteome</keyword>
<evidence type="ECO:0000256" key="1">
    <source>
        <dbReference type="ARBA" id="ARBA00003175"/>
    </source>
</evidence>
<protein>
    <recommendedName>
        <fullName evidence="13">Phosphomethylpyrimidine synthase</fullName>
        <ecNumber evidence="13">4.1.99.17</ecNumber>
    </recommendedName>
    <alternativeName>
        <fullName evidence="13">Hydroxymethylpyrimidine phosphate synthase</fullName>
        <shortName evidence="13">HMP-P synthase</shortName>
        <shortName evidence="13">HMP-phosphate synthase</shortName>
        <shortName evidence="13">HMPP synthase</shortName>
    </alternativeName>
    <alternativeName>
        <fullName evidence="13">Thiamine biosynthesis protein ThiC</fullName>
    </alternativeName>
</protein>
<keyword evidence="4 13" id="KW-0949">S-adenosyl-L-methionine</keyword>
<feature type="binding site" evidence="13">
    <location>
        <position position="411"/>
    </location>
    <ligand>
        <name>substrate</name>
    </ligand>
</feature>
<dbReference type="HAMAP" id="MF_00089">
    <property type="entry name" value="ThiC"/>
    <property type="match status" value="1"/>
</dbReference>
<feature type="binding site" evidence="13">
    <location>
        <position position="275"/>
    </location>
    <ligand>
        <name>substrate</name>
    </ligand>
</feature>
<evidence type="ECO:0000313" key="16">
    <source>
        <dbReference type="Proteomes" id="UP000438106"/>
    </source>
</evidence>
<dbReference type="UniPathway" id="UPA00060"/>
<comment type="function">
    <text evidence="1 13">Catalyzes the synthesis of the hydroxymethylpyrimidine phosphate (HMP-P) moiety of thiamine from aminoimidazole ribotide (AIR) in a radical S-adenosyl-L-methionine (SAM)-dependent reaction.</text>
</comment>
<keyword evidence="5 13" id="KW-0479">Metal-binding</keyword>
<feature type="binding site" evidence="13">
    <location>
        <position position="562"/>
    </location>
    <ligand>
        <name>[4Fe-4S] cluster</name>
        <dbReference type="ChEBI" id="CHEBI:49883"/>
        <note>4Fe-4S-S-AdoMet</note>
    </ligand>
</feature>
<evidence type="ECO:0000313" key="15">
    <source>
        <dbReference type="EMBL" id="MVS98395.1"/>
    </source>
</evidence>
<feature type="binding site" evidence="13">
    <location>
        <position position="479"/>
    </location>
    <ligand>
        <name>Zn(2+)</name>
        <dbReference type="ChEBI" id="CHEBI:29105"/>
    </ligand>
</feature>
<dbReference type="EC" id="4.1.99.17" evidence="13"/>
<feature type="binding site" evidence="13">
    <location>
        <position position="246"/>
    </location>
    <ligand>
        <name>substrate</name>
    </ligand>
</feature>
<feature type="binding site" evidence="13">
    <location>
        <position position="415"/>
    </location>
    <ligand>
        <name>Zn(2+)</name>
        <dbReference type="ChEBI" id="CHEBI:29105"/>
    </ligand>
</feature>
<dbReference type="AlphaFoldDB" id="A0A7X3FPV7"/>
<dbReference type="PANTHER" id="PTHR30557">
    <property type="entry name" value="THIAMINE BIOSYNTHESIS PROTEIN THIC"/>
    <property type="match status" value="1"/>
</dbReference>
<keyword evidence="6 13" id="KW-0862">Zinc</keyword>
<feature type="binding site" evidence="13">
    <location>
        <position position="217"/>
    </location>
    <ligand>
        <name>substrate</name>
    </ligand>
</feature>
<evidence type="ECO:0000256" key="11">
    <source>
        <dbReference type="ARBA" id="ARBA00050218"/>
    </source>
</evidence>
<feature type="binding site" evidence="13">
    <location>
        <position position="311"/>
    </location>
    <ligand>
        <name>substrate</name>
    </ligand>
</feature>
<reference evidence="15 16" key="1">
    <citation type="submission" date="2019-12" db="EMBL/GenBank/DDBJ databases">
        <title>Devosia maris sp. nov., isolated from the deep seawater.</title>
        <authorList>
            <person name="Liu Y."/>
        </authorList>
    </citation>
    <scope>NUCLEOTIDE SEQUENCE [LARGE SCALE GENOMIC DNA]</scope>
    <source>
        <strain evidence="15 16">L53-10-65</strain>
    </source>
</reference>
<comment type="caution">
    <text evidence="15">The sequence shown here is derived from an EMBL/GenBank/DDBJ whole genome shotgun (WGS) entry which is preliminary data.</text>
</comment>
<evidence type="ECO:0000256" key="4">
    <source>
        <dbReference type="ARBA" id="ARBA00022691"/>
    </source>
</evidence>
<dbReference type="GO" id="GO:0008270">
    <property type="term" value="F:zinc ion binding"/>
    <property type="evidence" value="ECO:0007669"/>
    <property type="project" value="UniProtKB-UniRule"/>
</dbReference>
<dbReference type="GO" id="GO:0051539">
    <property type="term" value="F:4 iron, 4 sulfur cluster binding"/>
    <property type="evidence" value="ECO:0007669"/>
    <property type="project" value="UniProtKB-KW"/>
</dbReference>
<evidence type="ECO:0000256" key="6">
    <source>
        <dbReference type="ARBA" id="ARBA00022833"/>
    </source>
</evidence>
<keyword evidence="10 13" id="KW-0456">Lyase</keyword>
<feature type="binding site" evidence="13">
    <location>
        <position position="559"/>
    </location>
    <ligand>
        <name>[4Fe-4S] cluster</name>
        <dbReference type="ChEBI" id="CHEBI:49883"/>
        <note>4Fe-4S-S-AdoMet</note>
    </ligand>
</feature>
<feature type="binding site" evidence="13">
    <location>
        <begin position="331"/>
        <end position="333"/>
    </location>
    <ligand>
        <name>substrate</name>
    </ligand>
</feature>
<dbReference type="PANTHER" id="PTHR30557:SF1">
    <property type="entry name" value="PHOSPHOMETHYLPYRIMIDINE SYNTHASE, CHLOROPLASTIC"/>
    <property type="match status" value="1"/>
</dbReference>
<dbReference type="GO" id="GO:0005829">
    <property type="term" value="C:cytosol"/>
    <property type="evidence" value="ECO:0007669"/>
    <property type="project" value="TreeGrafter"/>
</dbReference>
<evidence type="ECO:0000256" key="8">
    <source>
        <dbReference type="ARBA" id="ARBA00023004"/>
    </source>
</evidence>
<feature type="binding site" evidence="13">
    <location>
        <position position="567"/>
    </location>
    <ligand>
        <name>[4Fe-4S] cluster</name>
        <dbReference type="ChEBI" id="CHEBI:49883"/>
        <note>4Fe-4S-S-AdoMet</note>
    </ligand>
</feature>
<dbReference type="EMBL" id="WQRF01000001">
    <property type="protein sequence ID" value="MVS98395.1"/>
    <property type="molecule type" value="Genomic_DNA"/>
</dbReference>
<dbReference type="GO" id="GO:0009228">
    <property type="term" value="P:thiamine biosynthetic process"/>
    <property type="evidence" value="ECO:0007669"/>
    <property type="project" value="UniProtKB-UniRule"/>
</dbReference>
<dbReference type="InterPro" id="IPR002817">
    <property type="entry name" value="ThiC/BzaA/B"/>
</dbReference>
<dbReference type="NCBIfam" id="TIGR00190">
    <property type="entry name" value="thiC"/>
    <property type="match status" value="1"/>
</dbReference>
<organism evidence="15 16">
    <name type="scientific">Devosia marina</name>
    <dbReference type="NCBI Taxonomy" id="2683198"/>
    <lineage>
        <taxon>Bacteria</taxon>
        <taxon>Pseudomonadati</taxon>
        <taxon>Pseudomonadota</taxon>
        <taxon>Alphaproteobacteria</taxon>
        <taxon>Hyphomicrobiales</taxon>
        <taxon>Devosiaceae</taxon>
        <taxon>Devosia</taxon>
    </lineage>
</organism>
<dbReference type="InterPro" id="IPR038521">
    <property type="entry name" value="ThiC/Bza_core_dom"/>
</dbReference>
<keyword evidence="9 13" id="KW-0411">Iron-sulfur</keyword>
<comment type="pathway">
    <text evidence="2 13">Cofactor biosynthesis; thiamine diphosphate biosynthesis.</text>
</comment>
<comment type="catalytic activity">
    <reaction evidence="11 13">
        <text>5-amino-1-(5-phospho-beta-D-ribosyl)imidazole + S-adenosyl-L-methionine = 4-amino-2-methyl-5-(phosphooxymethyl)pyrimidine + CO + 5'-deoxyadenosine + formate + L-methionine + 3 H(+)</text>
        <dbReference type="Rhea" id="RHEA:24840"/>
        <dbReference type="ChEBI" id="CHEBI:15378"/>
        <dbReference type="ChEBI" id="CHEBI:15740"/>
        <dbReference type="ChEBI" id="CHEBI:17245"/>
        <dbReference type="ChEBI" id="CHEBI:17319"/>
        <dbReference type="ChEBI" id="CHEBI:57844"/>
        <dbReference type="ChEBI" id="CHEBI:58354"/>
        <dbReference type="ChEBI" id="CHEBI:59789"/>
        <dbReference type="ChEBI" id="CHEBI:137981"/>
        <dbReference type="EC" id="4.1.99.17"/>
    </reaction>
</comment>
<keyword evidence="7 13" id="KW-0784">Thiamine biosynthesis</keyword>
<name>A0A7X3FPV7_9HYPH</name>
<dbReference type="Gene3D" id="6.10.250.620">
    <property type="match status" value="1"/>
</dbReference>
<dbReference type="SFLD" id="SFLDF00407">
    <property type="entry name" value="phosphomethylpyrimidine_syntha"/>
    <property type="match status" value="1"/>
</dbReference>